<feature type="compositionally biased region" description="Polar residues" evidence="1">
    <location>
        <begin position="1"/>
        <end position="10"/>
    </location>
</feature>
<dbReference type="KEGG" id="ptan:CRYO30217_01838"/>
<evidence type="ECO:0000256" key="1">
    <source>
        <dbReference type="SAM" id="MobiDB-lite"/>
    </source>
</evidence>
<organism evidence="2 3">
    <name type="scientific">Parvicella tangerina</name>
    <dbReference type="NCBI Taxonomy" id="2829795"/>
    <lineage>
        <taxon>Bacteria</taxon>
        <taxon>Pseudomonadati</taxon>
        <taxon>Bacteroidota</taxon>
        <taxon>Flavobacteriia</taxon>
        <taxon>Flavobacteriales</taxon>
        <taxon>Parvicellaceae</taxon>
        <taxon>Parvicella</taxon>
    </lineage>
</organism>
<evidence type="ECO:0000313" key="3">
    <source>
        <dbReference type="Proteomes" id="UP000683507"/>
    </source>
</evidence>
<dbReference type="EMBL" id="OU015584">
    <property type="protein sequence ID" value="CAG5082201.1"/>
    <property type="molecule type" value="Genomic_DNA"/>
</dbReference>
<accession>A0A916NB45</accession>
<dbReference type="RefSeq" id="WP_258542032.1">
    <property type="nucleotide sequence ID" value="NZ_OU015584.1"/>
</dbReference>
<feature type="region of interest" description="Disordered" evidence="1">
    <location>
        <begin position="92"/>
        <end position="113"/>
    </location>
</feature>
<proteinExistence type="predicted"/>
<reference evidence="2" key="1">
    <citation type="submission" date="2021-04" db="EMBL/GenBank/DDBJ databases">
        <authorList>
            <person name="Rodrigo-Torres L."/>
            <person name="Arahal R. D."/>
            <person name="Lucena T."/>
        </authorList>
    </citation>
    <scope>NUCLEOTIDE SEQUENCE</scope>
    <source>
        <strain evidence="2">AS29M-1</strain>
    </source>
</reference>
<dbReference type="Proteomes" id="UP000683507">
    <property type="component" value="Chromosome"/>
</dbReference>
<keyword evidence="3" id="KW-1185">Reference proteome</keyword>
<feature type="region of interest" description="Disordered" evidence="1">
    <location>
        <begin position="1"/>
        <end position="22"/>
    </location>
</feature>
<gene>
    <name evidence="2" type="ORF">CRYO30217_01838</name>
</gene>
<evidence type="ECO:0000313" key="2">
    <source>
        <dbReference type="EMBL" id="CAG5082201.1"/>
    </source>
</evidence>
<name>A0A916NB45_9FLAO</name>
<protein>
    <submittedName>
        <fullName evidence="2">Uncharacterized protein</fullName>
    </submittedName>
</protein>
<sequence length="314" mass="36461">MNIDSNSLGGSPNKRKKAYTKEQINDLPDKVIVSNLMKMASFFKNNLNMDYSDAMKKARPLVDTDEGLRLIQKIKAQNGQQNSINQIAPVDLNQPVSESLPSNEERQAESTSGLPVKIQGIKLKNEEQDVLEPYTSNYFHLLDIIEDLEQRLKEQDLDVVSKKQDADILDLEFHYVCQNEDGTHLINMIQPDGEDEDKRLDLLVLLKVDPIRKMMEVMEYTDHNGNIHKVYSSINGQLHTNYSIKQQLNQSLTNWLIGFKTQAHKIESIEEQRENYIGSLQFYKDGLEDVEKFYMEEQQINKELKKKLMIWKKR</sequence>
<dbReference type="AlphaFoldDB" id="A0A916NB45"/>